<feature type="compositionally biased region" description="Polar residues" evidence="3">
    <location>
        <begin position="346"/>
        <end position="360"/>
    </location>
</feature>
<feature type="compositionally biased region" description="Basic and acidic residues" evidence="3">
    <location>
        <begin position="762"/>
        <end position="782"/>
    </location>
</feature>
<feature type="compositionally biased region" description="Pro residues" evidence="3">
    <location>
        <begin position="88"/>
        <end position="99"/>
    </location>
</feature>
<dbReference type="SMART" id="SM00020">
    <property type="entry name" value="Tryp_SPc"/>
    <property type="match status" value="1"/>
</dbReference>
<dbReference type="SMART" id="SM00042">
    <property type="entry name" value="CUB"/>
    <property type="match status" value="1"/>
</dbReference>
<comment type="caution">
    <text evidence="2">Lacks conserved residue(s) required for the propagation of feature annotation.</text>
</comment>
<keyword evidence="1" id="KW-1015">Disulfide bond</keyword>
<feature type="compositionally biased region" description="Basic residues" evidence="3">
    <location>
        <begin position="1483"/>
        <end position="1493"/>
    </location>
</feature>
<dbReference type="PROSITE" id="PS01180">
    <property type="entry name" value="CUB"/>
    <property type="match status" value="1"/>
</dbReference>
<feature type="compositionally biased region" description="Low complexity" evidence="3">
    <location>
        <begin position="235"/>
        <end position="282"/>
    </location>
</feature>
<dbReference type="InterPro" id="IPR009003">
    <property type="entry name" value="Peptidase_S1_PA"/>
</dbReference>
<feature type="region of interest" description="Disordered" evidence="3">
    <location>
        <begin position="23"/>
        <end position="47"/>
    </location>
</feature>
<sequence>MNLMYVTESTNTPRLTTSTLVSLSTSEVTPGELRNPTPGTTTAEPTTVVTPAPTTVITERPTVINTTPVTPTITVTEGPGGQPTTTTAPPPTTTVPQTPPTTVQTTAPPLPTIPTTTPGIPTTAQPTPVPTTPPRVPTTAQPTTVLTTTPGVPTTAQTIPPVPTTTPGIPTTAQPTPVPTTPPRVPTTAQPTTVLTTTPGVPTTAQTIPPVPTTTPGIPTTAQPTPVPTTPPRVPTTAQPTTVLTTTPGVPTTAQTIPPVPTTTPGIPTTAQPTTLQVPTTQPVDTTTKKTTLTYIVYFTIVVVKTIIISIGQNIVFVMQVRQVTTYSFVMQVASSGQKSTTYTLSSRAKSRWSRQANEQGGSGPTEIRLNGEDGNSTSTYTSAMADNPNATSTNAEDVDCMYTMTVTVVHVEFTYSNGTRYPCNVDDQANASPPYLEISDVFNRTTRYCFVETDQTIISFGDELQGQLVLGDSIDLNDIIPIIELNQTRNEPCCGGVFYTRYGDNLQAKEHYATSQNYPEDYANNMRCPYIFKCIPVPPATKCTVQVDFIDFKIDAPNQKAALQLQLLQLRHKRQTSSNSTEIDTSVVPVNQGFNKCKDGDFVRVATCGSISGYESQLFCADRSPIKSFTSDSEVLAYFQSDEETTDKGFVLSYVSLDPVYGSFSELELEPYCRCGTVVPARIRAAGTVSDKLNKGKKNNSAKKKQNAKRAIFKRKRDSLREKREADKEGQEKRQRGDRQKGPRGTTPNGVRRRYNGNPENKPERENRYKGNPENKPERENQQPNGRVIKRRPGVRKDSDADKEVAKKRFKGTTKRPFQGRKKRPFKKVTKANRKIAADKLKQGKVTGPAGARIYKGKTVKNETESTNIVVIVQRNLSLVKNKGGGKKKKEETASRHRVKRQGKNNSRQNKFQIARQCTGTVINERFVLTSTSCCTYCPPVWYKKYRNKQQTTLSEALGLRKKRAAPGDNDGEGQRKDKAKRRQKEQGNSTAARESKKGTKKRGNGLRKDKDKDANKQSNKGGKEGRKQKFSKGKVIASERQGDTTLSDKEKKKKQRQREKKKAKKQRQREKEKNRKKFKFRDPKKADIFILVGLYKIKPKKNDVSKYKKNIVKPKSIYIPDDCYNNWRNTKSKEYYPVDCPVLIQTGKPMDVQNAIKPMCLPAFDTFDITKSLGSSMGYGKRSLTSKRFAFKPKVLTNINYMSAIECQKKVKKTLDEDMFCTRAKRGAMCEGDWGSPLILYKSTSEGHSEHISAFAVLAQTGCAKKKSGGKKKEKTKVIRKKVTPGEKVTPGVTPKKRGPIRRKYLPTSNSDKNGNRGRREVNDRTKNQNNGNGQKGKGDDNKDGQKAGQNGRQDGGRERDNKDGQKDKKNEGNGNNEVKRPKKVINKEQKEPNDKRGNNNGKGKGPSEPGVTQRKRKPGVTQRKRKPGVTQLESKPGVTQRKRKPGVTQRKRKPGVTQLKSKPGGVIKNPIRGKEGTNKPGRRKYNKGKRPNSPVMGSEWTWEIEPRTGTATYIRQTDNSKKNNAKQRKQPKKYNKTFSNKKGIDVWVRIDTYMNWILRIVFDGNDDYLCQRPLDFASTPAQTNTSLLERCYDPPDREGGVA</sequence>
<dbReference type="SUPFAM" id="SSF49854">
    <property type="entry name" value="Spermadhesin, CUB domain"/>
    <property type="match status" value="1"/>
</dbReference>
<dbReference type="PRINTS" id="PR01217">
    <property type="entry name" value="PRICHEXTENSN"/>
</dbReference>
<feature type="compositionally biased region" description="Basic residues" evidence="3">
    <location>
        <begin position="1053"/>
        <end position="1081"/>
    </location>
</feature>
<dbReference type="GO" id="GO:0004252">
    <property type="term" value="F:serine-type endopeptidase activity"/>
    <property type="evidence" value="ECO:0007669"/>
    <property type="project" value="InterPro"/>
</dbReference>
<dbReference type="EMBL" id="JAXCGZ010005743">
    <property type="protein sequence ID" value="KAK7080935.1"/>
    <property type="molecule type" value="Genomic_DNA"/>
</dbReference>
<name>A0AAN9ACP0_HALRR</name>
<dbReference type="SUPFAM" id="SSF50494">
    <property type="entry name" value="Trypsin-like serine proteases"/>
    <property type="match status" value="1"/>
</dbReference>
<feature type="compositionally biased region" description="Low complexity" evidence="3">
    <location>
        <begin position="36"/>
        <end position="47"/>
    </location>
</feature>
<evidence type="ECO:0000259" key="4">
    <source>
        <dbReference type="PROSITE" id="PS01180"/>
    </source>
</evidence>
<feature type="compositionally biased region" description="Basic residues" evidence="3">
    <location>
        <begin position="1416"/>
        <end position="1430"/>
    </location>
</feature>
<organism evidence="5 6">
    <name type="scientific">Halocaridina rubra</name>
    <name type="common">Hawaiian red shrimp</name>
    <dbReference type="NCBI Taxonomy" id="373956"/>
    <lineage>
        <taxon>Eukaryota</taxon>
        <taxon>Metazoa</taxon>
        <taxon>Ecdysozoa</taxon>
        <taxon>Arthropoda</taxon>
        <taxon>Crustacea</taxon>
        <taxon>Multicrustacea</taxon>
        <taxon>Malacostraca</taxon>
        <taxon>Eumalacostraca</taxon>
        <taxon>Eucarida</taxon>
        <taxon>Decapoda</taxon>
        <taxon>Pleocyemata</taxon>
        <taxon>Caridea</taxon>
        <taxon>Atyoidea</taxon>
        <taxon>Atyidae</taxon>
        <taxon>Halocaridina</taxon>
    </lineage>
</organism>
<comment type="caution">
    <text evidence="5">The sequence shown here is derived from an EMBL/GenBank/DDBJ whole genome shotgun (WGS) entry which is preliminary data.</text>
</comment>
<dbReference type="Pfam" id="PF00089">
    <property type="entry name" value="Trypsin"/>
    <property type="match status" value="1"/>
</dbReference>
<feature type="compositionally biased region" description="Basic residues" evidence="3">
    <location>
        <begin position="1297"/>
        <end position="1307"/>
    </location>
</feature>
<feature type="compositionally biased region" description="Pro residues" evidence="3">
    <location>
        <begin position="127"/>
        <end position="136"/>
    </location>
</feature>
<dbReference type="InterPro" id="IPR001254">
    <property type="entry name" value="Trypsin_dom"/>
</dbReference>
<dbReference type="Proteomes" id="UP001381693">
    <property type="component" value="Unassembled WGS sequence"/>
</dbReference>
<feature type="compositionally biased region" description="Basic and acidic residues" evidence="3">
    <location>
        <begin position="1042"/>
        <end position="1052"/>
    </location>
</feature>
<feature type="region of interest" description="Disordered" evidence="3">
    <location>
        <begin position="883"/>
        <end position="911"/>
    </location>
</feature>
<feature type="compositionally biased region" description="Basic residues" evidence="3">
    <location>
        <begin position="1443"/>
        <end position="1457"/>
    </location>
</feature>
<feature type="region of interest" description="Disordered" evidence="3">
    <location>
        <begin position="958"/>
        <end position="1081"/>
    </location>
</feature>
<feature type="compositionally biased region" description="Basic and acidic residues" evidence="3">
    <location>
        <begin position="1339"/>
        <end position="1348"/>
    </location>
</feature>
<evidence type="ECO:0000256" key="3">
    <source>
        <dbReference type="SAM" id="MobiDB-lite"/>
    </source>
</evidence>
<feature type="region of interest" description="Disordered" evidence="3">
    <location>
        <begin position="69"/>
        <end position="282"/>
    </location>
</feature>
<gene>
    <name evidence="5" type="ORF">SK128_022602</name>
</gene>
<dbReference type="Gene3D" id="2.40.10.10">
    <property type="entry name" value="Trypsin-like serine proteases"/>
    <property type="match status" value="1"/>
</dbReference>
<evidence type="ECO:0000256" key="1">
    <source>
        <dbReference type="ARBA" id="ARBA00023157"/>
    </source>
</evidence>
<feature type="compositionally biased region" description="Low complexity" evidence="3">
    <location>
        <begin position="100"/>
        <end position="126"/>
    </location>
</feature>
<evidence type="ECO:0000256" key="2">
    <source>
        <dbReference type="PROSITE-ProRule" id="PRU00059"/>
    </source>
</evidence>
<feature type="region of interest" description="Disordered" evidence="3">
    <location>
        <begin position="1267"/>
        <end position="1501"/>
    </location>
</feature>
<feature type="compositionally biased region" description="Basic and acidic residues" evidence="3">
    <location>
        <begin position="1357"/>
        <end position="1374"/>
    </location>
</feature>
<keyword evidence="6" id="KW-1185">Reference proteome</keyword>
<feature type="compositionally biased region" description="Basic and acidic residues" evidence="3">
    <location>
        <begin position="720"/>
        <end position="742"/>
    </location>
</feature>
<feature type="compositionally biased region" description="Basic and acidic residues" evidence="3">
    <location>
        <begin position="796"/>
        <end position="808"/>
    </location>
</feature>
<feature type="region of interest" description="Disordered" evidence="3">
    <location>
        <begin position="691"/>
        <end position="832"/>
    </location>
</feature>
<feature type="compositionally biased region" description="Low complexity" evidence="3">
    <location>
        <begin position="69"/>
        <end position="87"/>
    </location>
</feature>
<evidence type="ECO:0000313" key="6">
    <source>
        <dbReference type="Proteomes" id="UP001381693"/>
    </source>
</evidence>
<evidence type="ECO:0000313" key="5">
    <source>
        <dbReference type="EMBL" id="KAK7080935.1"/>
    </source>
</evidence>
<dbReference type="InterPro" id="IPR035914">
    <property type="entry name" value="Sperma_CUB_dom_sf"/>
</dbReference>
<feature type="compositionally biased region" description="Basic and acidic residues" evidence="3">
    <location>
        <begin position="1388"/>
        <end position="1400"/>
    </location>
</feature>
<protein>
    <recommendedName>
        <fullName evidence="4">CUB domain-containing protein</fullName>
    </recommendedName>
</protein>
<feature type="compositionally biased region" description="Low complexity" evidence="3">
    <location>
        <begin position="137"/>
        <end position="175"/>
    </location>
</feature>
<feature type="compositionally biased region" description="Basic and acidic residues" evidence="3">
    <location>
        <begin position="1316"/>
        <end position="1329"/>
    </location>
</feature>
<feature type="domain" description="CUB" evidence="4">
    <location>
        <begin position="495"/>
        <end position="658"/>
    </location>
</feature>
<feature type="compositionally biased region" description="Pro residues" evidence="3">
    <location>
        <begin position="176"/>
        <end position="185"/>
    </location>
</feature>
<feature type="compositionally biased region" description="Basic and acidic residues" evidence="3">
    <location>
        <begin position="1008"/>
        <end position="1029"/>
    </location>
</feature>
<accession>A0AAN9ACP0</accession>
<dbReference type="InterPro" id="IPR043504">
    <property type="entry name" value="Peptidase_S1_PA_chymotrypsin"/>
</dbReference>
<feature type="compositionally biased region" description="Low complexity" evidence="3">
    <location>
        <begin position="186"/>
        <end position="224"/>
    </location>
</feature>
<dbReference type="CDD" id="cd00041">
    <property type="entry name" value="CUB"/>
    <property type="match status" value="1"/>
</dbReference>
<feature type="compositionally biased region" description="Basic residues" evidence="3">
    <location>
        <begin position="696"/>
        <end position="719"/>
    </location>
</feature>
<dbReference type="Gene3D" id="2.60.120.290">
    <property type="entry name" value="Spermadhesin, CUB domain"/>
    <property type="match status" value="1"/>
</dbReference>
<feature type="compositionally biased region" description="Basic residues" evidence="3">
    <location>
        <begin position="809"/>
        <end position="832"/>
    </location>
</feature>
<dbReference type="InterPro" id="IPR000859">
    <property type="entry name" value="CUB_dom"/>
</dbReference>
<feature type="compositionally biased region" description="Pro residues" evidence="3">
    <location>
        <begin position="225"/>
        <end position="234"/>
    </location>
</feature>
<reference evidence="5 6" key="1">
    <citation type="submission" date="2023-11" db="EMBL/GenBank/DDBJ databases">
        <title>Halocaridina rubra genome assembly.</title>
        <authorList>
            <person name="Smith C."/>
        </authorList>
    </citation>
    <scope>NUCLEOTIDE SEQUENCE [LARGE SCALE GENOMIC DNA]</scope>
    <source>
        <strain evidence="5">EP-1</strain>
        <tissue evidence="5">Whole</tissue>
    </source>
</reference>
<dbReference type="GO" id="GO:0006508">
    <property type="term" value="P:proteolysis"/>
    <property type="evidence" value="ECO:0007669"/>
    <property type="project" value="InterPro"/>
</dbReference>
<feature type="region of interest" description="Disordered" evidence="3">
    <location>
        <begin position="346"/>
        <end position="374"/>
    </location>
</feature>
<feature type="compositionally biased region" description="Basic residues" evidence="3">
    <location>
        <begin position="1267"/>
        <end position="1285"/>
    </location>
</feature>
<proteinExistence type="predicted"/>